<dbReference type="AlphaFoldDB" id="A0A448XLW4"/>
<evidence type="ECO:0000256" key="1">
    <source>
        <dbReference type="SAM" id="SignalP"/>
    </source>
</evidence>
<protein>
    <submittedName>
        <fullName evidence="2">Uncharacterized protein</fullName>
    </submittedName>
</protein>
<keyword evidence="1" id="KW-0732">Signal</keyword>
<dbReference type="Proteomes" id="UP000784294">
    <property type="component" value="Unassembled WGS sequence"/>
</dbReference>
<evidence type="ECO:0000313" key="3">
    <source>
        <dbReference type="Proteomes" id="UP000784294"/>
    </source>
</evidence>
<feature type="signal peptide" evidence="1">
    <location>
        <begin position="1"/>
        <end position="17"/>
    </location>
</feature>
<sequence>MLFSSLFWFLFFTNTIPQDLVFSQLHRVAAVHLAWLSGYFDAHNSGIDEDDIDNFIGRDEIGDMNWSRRRVDTAFIEGYKADLICPRKATKQRRIEMLAHRYLHDEMSPIQPVIDLIM</sequence>
<comment type="caution">
    <text evidence="2">The sequence shown here is derived from an EMBL/GenBank/DDBJ whole genome shotgun (WGS) entry which is preliminary data.</text>
</comment>
<feature type="chain" id="PRO_5019311516" evidence="1">
    <location>
        <begin position="18"/>
        <end position="118"/>
    </location>
</feature>
<name>A0A448XLW4_9PLAT</name>
<proteinExistence type="predicted"/>
<dbReference type="EMBL" id="CAAALY010262585">
    <property type="protein sequence ID" value="VEL39803.1"/>
    <property type="molecule type" value="Genomic_DNA"/>
</dbReference>
<reference evidence="2" key="1">
    <citation type="submission" date="2018-11" db="EMBL/GenBank/DDBJ databases">
        <authorList>
            <consortium name="Pathogen Informatics"/>
        </authorList>
    </citation>
    <scope>NUCLEOTIDE SEQUENCE</scope>
</reference>
<gene>
    <name evidence="2" type="ORF">PXEA_LOCUS33243</name>
</gene>
<evidence type="ECO:0000313" key="2">
    <source>
        <dbReference type="EMBL" id="VEL39803.1"/>
    </source>
</evidence>
<keyword evidence="3" id="KW-1185">Reference proteome</keyword>
<organism evidence="2 3">
    <name type="scientific">Protopolystoma xenopodis</name>
    <dbReference type="NCBI Taxonomy" id="117903"/>
    <lineage>
        <taxon>Eukaryota</taxon>
        <taxon>Metazoa</taxon>
        <taxon>Spiralia</taxon>
        <taxon>Lophotrochozoa</taxon>
        <taxon>Platyhelminthes</taxon>
        <taxon>Monogenea</taxon>
        <taxon>Polyopisthocotylea</taxon>
        <taxon>Polystomatidea</taxon>
        <taxon>Polystomatidae</taxon>
        <taxon>Protopolystoma</taxon>
    </lineage>
</organism>
<accession>A0A448XLW4</accession>